<sequence length="145" mass="16544">MLSNSQLKGEFTMGNDKLDQMLQQGIYGTPELRPQEKQLFLGTFAERIRLALTNGQVYKKGMYPEAERLMERSSSVHLIINGTLPYHAYNNYVKKAGETNTPFTIHNDFHETPIGIVLAEETAVHQDPDIFVRDDHYEEELGGEN</sequence>
<accession>A0A2P6MK83</accession>
<evidence type="ECO:0000313" key="1">
    <source>
        <dbReference type="EMBL" id="PRO66678.1"/>
    </source>
</evidence>
<gene>
    <name evidence="1" type="ORF">C6I21_01760</name>
</gene>
<dbReference type="SUPFAM" id="SSF160515">
    <property type="entry name" value="YueI-like"/>
    <property type="match status" value="1"/>
</dbReference>
<keyword evidence="2" id="KW-1185">Reference proteome</keyword>
<dbReference type="PIRSF" id="PIRSF034303">
    <property type="entry name" value="DUF1694"/>
    <property type="match status" value="1"/>
</dbReference>
<evidence type="ECO:0000313" key="2">
    <source>
        <dbReference type="Proteomes" id="UP000243650"/>
    </source>
</evidence>
<dbReference type="InterPro" id="IPR012543">
    <property type="entry name" value="DUF1694"/>
</dbReference>
<dbReference type="InterPro" id="IPR029064">
    <property type="entry name" value="Ribosomal_eL30-like_sf"/>
</dbReference>
<dbReference type="AlphaFoldDB" id="A0A2P6MK83"/>
<reference evidence="1 2" key="1">
    <citation type="submission" date="2018-03" db="EMBL/GenBank/DDBJ databases">
        <title>Bacillus urumqiensis sp. nov., a moderately haloalkaliphilic bacterium isolated from a salt lake.</title>
        <authorList>
            <person name="Zhao B."/>
            <person name="Liao Z."/>
        </authorList>
    </citation>
    <scope>NUCLEOTIDE SEQUENCE [LARGE SCALE GENOMIC DNA]</scope>
    <source>
        <strain evidence="1 2">BZ-SZ-XJ18</strain>
    </source>
</reference>
<comment type="caution">
    <text evidence="1">The sequence shown here is derived from an EMBL/GenBank/DDBJ whole genome shotgun (WGS) entry which is preliminary data.</text>
</comment>
<protein>
    <submittedName>
        <fullName evidence="1">DUF1694 domain-containing protein</fullName>
    </submittedName>
</protein>
<organism evidence="1 2">
    <name type="scientific">Alkalicoccus urumqiensis</name>
    <name type="common">Bacillus urumqiensis</name>
    <dbReference type="NCBI Taxonomy" id="1548213"/>
    <lineage>
        <taxon>Bacteria</taxon>
        <taxon>Bacillati</taxon>
        <taxon>Bacillota</taxon>
        <taxon>Bacilli</taxon>
        <taxon>Bacillales</taxon>
        <taxon>Bacillaceae</taxon>
        <taxon>Alkalicoccus</taxon>
    </lineage>
</organism>
<dbReference type="EMBL" id="PVNS01000002">
    <property type="protein sequence ID" value="PRO66678.1"/>
    <property type="molecule type" value="Genomic_DNA"/>
</dbReference>
<dbReference type="OrthoDB" id="95278at2"/>
<dbReference type="Gene3D" id="3.30.1330.30">
    <property type="match status" value="1"/>
</dbReference>
<dbReference type="Proteomes" id="UP000243650">
    <property type="component" value="Unassembled WGS sequence"/>
</dbReference>
<dbReference type="Pfam" id="PF07997">
    <property type="entry name" value="DUF1694"/>
    <property type="match status" value="1"/>
</dbReference>
<name>A0A2P6MK83_ALKUR</name>
<proteinExistence type="predicted"/>